<keyword evidence="2" id="KW-0460">Magnesium</keyword>
<dbReference type="HAMAP" id="MF_01095">
    <property type="entry name" value="UPF0292"/>
    <property type="match status" value="1"/>
</dbReference>
<dbReference type="Gene3D" id="3.40.1360.10">
    <property type="match status" value="1"/>
</dbReference>
<comment type="similarity">
    <text evidence="3">Belongs to the UPF0292 family.</text>
</comment>
<dbReference type="PANTHER" id="PTHR39964:SF2">
    <property type="entry name" value="UPF0292 PROTEIN MJ1624"/>
    <property type="match status" value="1"/>
</dbReference>
<dbReference type="CDD" id="cd01027">
    <property type="entry name" value="TOPRIM_RNase_M5_like"/>
    <property type="match status" value="1"/>
</dbReference>
<dbReference type="Proteomes" id="UP000009296">
    <property type="component" value="Chromosome"/>
</dbReference>
<dbReference type="PANTHER" id="PTHR39964">
    <property type="entry name" value="UPF0292 PROTEIN TK1411"/>
    <property type="match status" value="1"/>
</dbReference>
<gene>
    <name evidence="5" type="ordered locus">Metok_1395</name>
</gene>
<evidence type="ECO:0000256" key="2">
    <source>
        <dbReference type="ARBA" id="ARBA00022842"/>
    </source>
</evidence>
<dbReference type="InterPro" id="IPR022972">
    <property type="entry name" value="UPF0292"/>
</dbReference>
<keyword evidence="1" id="KW-0479">Metal-binding</keyword>
<evidence type="ECO:0000256" key="1">
    <source>
        <dbReference type="ARBA" id="ARBA00022723"/>
    </source>
</evidence>
<dbReference type="SMART" id="SM00493">
    <property type="entry name" value="TOPRIM"/>
    <property type="match status" value="1"/>
</dbReference>
<proteinExistence type="inferred from homology"/>
<dbReference type="SUPFAM" id="SSF110455">
    <property type="entry name" value="Toprim domain"/>
    <property type="match status" value="1"/>
</dbReference>
<accession>F8ALT7</accession>
<evidence type="ECO:0000313" key="5">
    <source>
        <dbReference type="EMBL" id="AEH07360.1"/>
    </source>
</evidence>
<dbReference type="KEGG" id="mok:Metok_1395"/>
<dbReference type="GeneID" id="10773552"/>
<keyword evidence="6" id="KW-1185">Reference proteome</keyword>
<dbReference type="OrthoDB" id="56459at2157"/>
<dbReference type="GO" id="GO:0046872">
    <property type="term" value="F:metal ion binding"/>
    <property type="evidence" value="ECO:0007669"/>
    <property type="project" value="UniProtKB-KW"/>
</dbReference>
<dbReference type="eggNOG" id="arCOG01486">
    <property type="taxonomic scope" value="Archaea"/>
</dbReference>
<evidence type="ECO:0000313" key="6">
    <source>
        <dbReference type="Proteomes" id="UP000009296"/>
    </source>
</evidence>
<dbReference type="PROSITE" id="PS50880">
    <property type="entry name" value="TOPRIM"/>
    <property type="match status" value="1"/>
</dbReference>
<feature type="domain" description="Toprim" evidence="4">
    <location>
        <begin position="24"/>
        <end position="106"/>
    </location>
</feature>
<dbReference type="RefSeq" id="WP_013867542.1">
    <property type="nucleotide sequence ID" value="NC_015636.1"/>
</dbReference>
<dbReference type="InterPro" id="IPR006171">
    <property type="entry name" value="TOPRIM_dom"/>
</dbReference>
<dbReference type="NCBIfam" id="NF003094">
    <property type="entry name" value="PRK04017.1-5"/>
    <property type="match status" value="1"/>
</dbReference>
<dbReference type="InterPro" id="IPR034141">
    <property type="entry name" value="TOPRIM_RNase_M5-like"/>
</dbReference>
<dbReference type="STRING" id="647113.Metok_1395"/>
<dbReference type="AlphaFoldDB" id="F8ALT7"/>
<dbReference type="EMBL" id="CP002792">
    <property type="protein sequence ID" value="AEH07360.1"/>
    <property type="molecule type" value="Genomic_DNA"/>
</dbReference>
<name>F8ALT7_METOI</name>
<dbReference type="Pfam" id="PF01751">
    <property type="entry name" value="Toprim"/>
    <property type="match status" value="1"/>
</dbReference>
<reference evidence="5" key="1">
    <citation type="submission" date="2011-05" db="EMBL/GenBank/DDBJ databases">
        <title>Complete sequence of chromosome of Methanothermococcus okinawensis IH1.</title>
        <authorList>
            <consortium name="US DOE Joint Genome Institute"/>
            <person name="Lucas S."/>
            <person name="Han J."/>
            <person name="Lapidus A."/>
            <person name="Cheng J.-F."/>
            <person name="Goodwin L."/>
            <person name="Pitluck S."/>
            <person name="Peters L."/>
            <person name="Mikhailova N."/>
            <person name="Held B."/>
            <person name="Han C."/>
            <person name="Tapia R."/>
            <person name="Land M."/>
            <person name="Hauser L."/>
            <person name="Kyrpides N."/>
            <person name="Ivanova N."/>
            <person name="Pagani I."/>
            <person name="Sieprawska-Lupa M."/>
            <person name="Takai K."/>
            <person name="Miyazaki J."/>
            <person name="Whitman W."/>
            <person name="Woyke T."/>
        </authorList>
    </citation>
    <scope>NUCLEOTIDE SEQUENCE</scope>
    <source>
        <strain evidence="5">IH1</strain>
    </source>
</reference>
<dbReference type="HOGENOM" id="CLU_140789_0_0_2"/>
<sequence length="147" mass="17070">MKREEYFLKLIETIDELKEESKNGKPILVEGKKDIESLKKLGIDGNFITVSHTPFFEIADELVKNGVKEVILLTDFDRAGKHYAKEIIEELESNGIKVNTNIRRDILIYSHGDLKDIESLYSYIIRKCREYQFSGKCMEFIMSEDGK</sequence>
<protein>
    <recommendedName>
        <fullName evidence="3">UPF0292 protein Metok_1395</fullName>
    </recommendedName>
</protein>
<organism evidence="5 6">
    <name type="scientific">Methanothermococcus okinawensis (strain DSM 14208 / JCM 11175 / IH1)</name>
    <dbReference type="NCBI Taxonomy" id="647113"/>
    <lineage>
        <taxon>Archaea</taxon>
        <taxon>Methanobacteriati</taxon>
        <taxon>Methanobacteriota</taxon>
        <taxon>Methanomada group</taxon>
        <taxon>Methanococci</taxon>
        <taxon>Methanococcales</taxon>
        <taxon>Methanococcaceae</taxon>
        <taxon>Methanothermococcus</taxon>
    </lineage>
</organism>
<evidence type="ECO:0000259" key="4">
    <source>
        <dbReference type="PROSITE" id="PS50880"/>
    </source>
</evidence>
<evidence type="ECO:0000256" key="3">
    <source>
        <dbReference type="HAMAP-Rule" id="MF_01095"/>
    </source>
</evidence>